<evidence type="ECO:0000313" key="2">
    <source>
        <dbReference type="EMBL" id="OUM21246.1"/>
    </source>
</evidence>
<reference evidence="2 3" key="1">
    <citation type="submission" date="2017-05" db="EMBL/GenBank/DDBJ databases">
        <title>Butyricicoccus porcorum sp. nov. a butyrate-producing bacterium from the swine intestinal tract.</title>
        <authorList>
            <person name="Trachsel J."/>
            <person name="Humphrey S."/>
            <person name="Allen H.K."/>
        </authorList>
    </citation>
    <scope>NUCLEOTIDE SEQUENCE [LARGE SCALE GENOMIC DNA]</scope>
    <source>
        <strain evidence="2">BB10</strain>
    </source>
</reference>
<evidence type="ECO:0000256" key="1">
    <source>
        <dbReference type="SAM" id="Phobius"/>
    </source>
</evidence>
<feature type="transmembrane region" description="Helical" evidence="1">
    <location>
        <begin position="20"/>
        <end position="39"/>
    </location>
</feature>
<proteinExistence type="predicted"/>
<dbReference type="Proteomes" id="UP000194903">
    <property type="component" value="Unassembled WGS sequence"/>
</dbReference>
<feature type="transmembrane region" description="Helical" evidence="1">
    <location>
        <begin position="315"/>
        <end position="334"/>
    </location>
</feature>
<keyword evidence="1" id="KW-0472">Membrane</keyword>
<feature type="transmembrane region" description="Helical" evidence="1">
    <location>
        <begin position="107"/>
        <end position="126"/>
    </location>
</feature>
<accession>A0A252F662</accession>
<feature type="transmembrane region" description="Helical" evidence="1">
    <location>
        <begin position="65"/>
        <end position="86"/>
    </location>
</feature>
<dbReference type="AlphaFoldDB" id="A0A252F662"/>
<keyword evidence="1" id="KW-1133">Transmembrane helix</keyword>
<keyword evidence="3" id="KW-1185">Reference proteome</keyword>
<keyword evidence="1" id="KW-0812">Transmembrane</keyword>
<evidence type="ECO:0000313" key="3">
    <source>
        <dbReference type="Proteomes" id="UP000194903"/>
    </source>
</evidence>
<sequence>MCNKKSKKKNGTIFYKANKILIISIGIFAFFELISMFYFDITKHNCSLIIFDLIFEALYDDYSTWFGFLETTTTMVVAIVVLFYTIRDGQKMGVPTRTIMMYTFGSYSIPILLLLSMILVPAINLLKVTGNMNSACLAIFFCYYFQLLTIFEIMAITSSRYSSFILAEVGKKYLRAKKLKDQKKETSRIVPHLAGVLFSDESLSIKLSYINMFIYAPFCESEYYFEHMKHTKKSIHIASSTLKQNLILEYDDEGLYQYYYNNLYEVFLNKQDFRSSEYYGQLHEKLISFVRIVTDIYNNQSGKDVKIEAKMRKKCLLILSAILNSMIITAEAGAEKFLEKFFILTMNSRMDSQSDLGSRMFILYLLFLELQEECCGKQLCFVGEKLI</sequence>
<organism evidence="2 3">
    <name type="scientific">Butyricicoccus porcorum</name>
    <dbReference type="NCBI Taxonomy" id="1945634"/>
    <lineage>
        <taxon>Bacteria</taxon>
        <taxon>Bacillati</taxon>
        <taxon>Bacillota</taxon>
        <taxon>Clostridia</taxon>
        <taxon>Eubacteriales</taxon>
        <taxon>Butyricicoccaceae</taxon>
        <taxon>Butyricicoccus</taxon>
    </lineage>
</organism>
<feature type="transmembrane region" description="Helical" evidence="1">
    <location>
        <begin position="132"/>
        <end position="156"/>
    </location>
</feature>
<dbReference type="EMBL" id="NHOC01000003">
    <property type="protein sequence ID" value="OUM21246.1"/>
    <property type="molecule type" value="Genomic_DNA"/>
</dbReference>
<protein>
    <submittedName>
        <fullName evidence="2">Uncharacterized protein</fullName>
    </submittedName>
</protein>
<feature type="non-terminal residue" evidence="2">
    <location>
        <position position="387"/>
    </location>
</feature>
<gene>
    <name evidence="2" type="ORF">CBW42_04255</name>
</gene>
<name>A0A252F662_9FIRM</name>
<comment type="caution">
    <text evidence="2">The sequence shown here is derived from an EMBL/GenBank/DDBJ whole genome shotgun (WGS) entry which is preliminary data.</text>
</comment>